<evidence type="ECO:0000259" key="5">
    <source>
        <dbReference type="PROSITE" id="PS50022"/>
    </source>
</evidence>
<evidence type="ECO:0000313" key="6">
    <source>
        <dbReference type="EMBL" id="GAA1229910.1"/>
    </source>
</evidence>
<dbReference type="Gene3D" id="2.60.120.260">
    <property type="entry name" value="Galactose-binding domain-like"/>
    <property type="match status" value="1"/>
</dbReference>
<dbReference type="InterPro" id="IPR029018">
    <property type="entry name" value="Hex-like_dom2"/>
</dbReference>
<keyword evidence="2" id="KW-0378">Hydrolase</keyword>
<dbReference type="Pfam" id="PF14200">
    <property type="entry name" value="RicinB_lectin_2"/>
    <property type="match status" value="1"/>
</dbReference>
<comment type="caution">
    <text evidence="6">The sequence shown here is derived from an EMBL/GenBank/DDBJ whole genome shotgun (WGS) entry which is preliminary data.</text>
</comment>
<dbReference type="PANTHER" id="PTHR43678">
    <property type="entry name" value="PUTATIVE (AFU_ORTHOLOGUE AFUA_2G00640)-RELATED"/>
    <property type="match status" value="1"/>
</dbReference>
<dbReference type="Gene3D" id="3.20.20.80">
    <property type="entry name" value="Glycosidases"/>
    <property type="match status" value="1"/>
</dbReference>
<sequence>MMRYRSTSTGQDRPTGPDRPTDPRRPTGGRPAGRLGRPGRLLARSVGLPVALLLTLCAAGSIPAAAQAPTGAGTGAATATATAGAAAAGAPVTIPALQQWTAQAGSYTFGATSRVVVDSAYAAQLTTTGQVLADDLSTLGGSTVSEVSDTAARAGDLFLTLGGTDTRLSAYTLTVGSAVTVQGANDDGVFAGTRSILQLLHQSRTVPGGTAHDWAQYAERGLMVDTGRKFFTVPWLQQEIRDLAYVKMDYLHLHLSDTFGFRLESSSHPEITSPDHYTKQQITDLIALGARYHVTVVPEIDMPGHLDAVLAAHPELRLVNSSGTPDNSFIDLSNPASYTLIKDLITEYLPLFPAAYWHLGADEYVTDYSAYPQLLSYARAHYGAGATAKDVFYGFVNWADALVRAGGHTMRMWNDGIKSGDGTVTPNADITVDYWYTYGLTPQQLVAAGHTVMNSSWTPTYYVYGGAKPDTQSMYESWNPGVFQGGATLTDPGRNLGSVLHVWCDNPGAETEQQTASGILAPIRALAQQTWGSPKPVATYAGFQPLIAAVGRAPGWPADTAAGDLALGRPVTVSSTETAAFPGSAAVDGSYGTRWSSAYADPQWLQVDLGTTHLVNHVRLSWEAAYAKAYQVQLSDDGTTWSTLYGTTGGTGGVQDLTGLNGSGRYLRISLTQRGTGYGYSLWEVEAYQDPAGPQPPAAGHSYRLTVASSGSAADVNGGSTSPGAPVIEYHPTGGANQQWTLQDAGGGVFHLVSVGSGLCLDVSGSSVADGAQVLQWTCTGNANQNWTLRAAPGGGYTVTAQHSGKVLSVGSASAGGAAGSTADGTPIVQSTATGADWQRWTFTAV</sequence>
<feature type="domain" description="F5/8 type C" evidence="5">
    <location>
        <begin position="558"/>
        <end position="690"/>
    </location>
</feature>
<dbReference type="RefSeq" id="WP_344440980.1">
    <property type="nucleotide sequence ID" value="NZ_BAAALF010000025.1"/>
</dbReference>
<reference evidence="6 7" key="1">
    <citation type="journal article" date="2019" name="Int. J. Syst. Evol. Microbiol.">
        <title>The Global Catalogue of Microorganisms (GCM) 10K type strain sequencing project: providing services to taxonomists for standard genome sequencing and annotation.</title>
        <authorList>
            <consortium name="The Broad Institute Genomics Platform"/>
            <consortium name="The Broad Institute Genome Sequencing Center for Infectious Disease"/>
            <person name="Wu L."/>
            <person name="Ma J."/>
        </authorList>
    </citation>
    <scope>NUCLEOTIDE SEQUENCE [LARGE SCALE GENOMIC DNA]</scope>
    <source>
        <strain evidence="6 7">JCM 13004</strain>
    </source>
</reference>
<organism evidence="6 7">
    <name type="scientific">Kitasatospora nipponensis</name>
    <dbReference type="NCBI Taxonomy" id="258049"/>
    <lineage>
        <taxon>Bacteria</taxon>
        <taxon>Bacillati</taxon>
        <taxon>Actinomycetota</taxon>
        <taxon>Actinomycetes</taxon>
        <taxon>Kitasatosporales</taxon>
        <taxon>Streptomycetaceae</taxon>
        <taxon>Kitasatospora</taxon>
    </lineage>
</organism>
<keyword evidence="7" id="KW-1185">Reference proteome</keyword>
<keyword evidence="3" id="KW-0326">Glycosidase</keyword>
<name>A0ABN1W199_9ACTN</name>
<dbReference type="PROSITE" id="PS50231">
    <property type="entry name" value="RICIN_B_LECTIN"/>
    <property type="match status" value="1"/>
</dbReference>
<dbReference type="Gene3D" id="3.30.379.10">
    <property type="entry name" value="Chitobiase/beta-hexosaminidase domain 2-like"/>
    <property type="match status" value="1"/>
</dbReference>
<gene>
    <name evidence="6" type="ORF">GCM10009665_20440</name>
</gene>
<dbReference type="PROSITE" id="PS50022">
    <property type="entry name" value="FA58C_3"/>
    <property type="match status" value="1"/>
</dbReference>
<dbReference type="Gene3D" id="2.80.10.50">
    <property type="match status" value="1"/>
</dbReference>
<dbReference type="InterPro" id="IPR052764">
    <property type="entry name" value="GH20_Enzymes"/>
</dbReference>
<protein>
    <recommendedName>
        <fullName evidence="5">F5/8 type C domain-containing protein</fullName>
    </recommendedName>
</protein>
<dbReference type="InterPro" id="IPR000772">
    <property type="entry name" value="Ricin_B_lectin"/>
</dbReference>
<dbReference type="InterPro" id="IPR000421">
    <property type="entry name" value="FA58C"/>
</dbReference>
<dbReference type="CDD" id="cd00161">
    <property type="entry name" value="beta-trefoil_Ricin-like"/>
    <property type="match status" value="1"/>
</dbReference>
<dbReference type="InterPro" id="IPR017853">
    <property type="entry name" value="GH"/>
</dbReference>
<dbReference type="SUPFAM" id="SSF55545">
    <property type="entry name" value="beta-N-acetylhexosaminidase-like domain"/>
    <property type="match status" value="1"/>
</dbReference>
<dbReference type="PANTHER" id="PTHR43678:SF1">
    <property type="entry name" value="BETA-N-ACETYLHEXOSAMINIDASE"/>
    <property type="match status" value="1"/>
</dbReference>
<dbReference type="Pfam" id="PF00754">
    <property type="entry name" value="F5_F8_type_C"/>
    <property type="match status" value="1"/>
</dbReference>
<dbReference type="Pfam" id="PF02838">
    <property type="entry name" value="Glyco_hydro_20b"/>
    <property type="match status" value="1"/>
</dbReference>
<feature type="compositionally biased region" description="Basic and acidic residues" evidence="4">
    <location>
        <begin position="15"/>
        <end position="25"/>
    </location>
</feature>
<dbReference type="CDD" id="cd06564">
    <property type="entry name" value="GH20_DspB_LnbB-like"/>
    <property type="match status" value="1"/>
</dbReference>
<evidence type="ECO:0000313" key="7">
    <source>
        <dbReference type="Proteomes" id="UP001500037"/>
    </source>
</evidence>
<comment type="similarity">
    <text evidence="1">Belongs to the glycosyl hydrolase 20 family.</text>
</comment>
<dbReference type="SUPFAM" id="SSF51445">
    <property type="entry name" value="(Trans)glycosidases"/>
    <property type="match status" value="1"/>
</dbReference>
<dbReference type="SMART" id="SM00458">
    <property type="entry name" value="RICIN"/>
    <property type="match status" value="1"/>
</dbReference>
<dbReference type="SUPFAM" id="SSF50370">
    <property type="entry name" value="Ricin B-like lectins"/>
    <property type="match status" value="1"/>
</dbReference>
<evidence type="ECO:0000256" key="1">
    <source>
        <dbReference type="ARBA" id="ARBA00006285"/>
    </source>
</evidence>
<feature type="compositionally biased region" description="Polar residues" evidence="4">
    <location>
        <begin position="1"/>
        <end position="11"/>
    </location>
</feature>
<dbReference type="EMBL" id="BAAALF010000025">
    <property type="protein sequence ID" value="GAA1229910.1"/>
    <property type="molecule type" value="Genomic_DNA"/>
</dbReference>
<evidence type="ECO:0000256" key="3">
    <source>
        <dbReference type="ARBA" id="ARBA00023295"/>
    </source>
</evidence>
<evidence type="ECO:0000256" key="2">
    <source>
        <dbReference type="ARBA" id="ARBA00022801"/>
    </source>
</evidence>
<evidence type="ECO:0000256" key="4">
    <source>
        <dbReference type="SAM" id="MobiDB-lite"/>
    </source>
</evidence>
<dbReference type="InterPro" id="IPR035992">
    <property type="entry name" value="Ricin_B-like_lectins"/>
</dbReference>
<proteinExistence type="inferred from homology"/>
<dbReference type="SUPFAM" id="SSF49785">
    <property type="entry name" value="Galactose-binding domain-like"/>
    <property type="match status" value="1"/>
</dbReference>
<dbReference type="InterPro" id="IPR015882">
    <property type="entry name" value="HEX_bac_N"/>
</dbReference>
<dbReference type="PRINTS" id="PR00738">
    <property type="entry name" value="GLHYDRLASE20"/>
</dbReference>
<dbReference type="InterPro" id="IPR008979">
    <property type="entry name" value="Galactose-bd-like_sf"/>
</dbReference>
<feature type="compositionally biased region" description="Low complexity" evidence="4">
    <location>
        <begin position="26"/>
        <end position="38"/>
    </location>
</feature>
<dbReference type="Pfam" id="PF00728">
    <property type="entry name" value="Glyco_hydro_20"/>
    <property type="match status" value="1"/>
</dbReference>
<dbReference type="Proteomes" id="UP001500037">
    <property type="component" value="Unassembled WGS sequence"/>
</dbReference>
<dbReference type="InterPro" id="IPR015883">
    <property type="entry name" value="Glyco_hydro_20_cat"/>
</dbReference>
<dbReference type="InterPro" id="IPR025705">
    <property type="entry name" value="Beta_hexosaminidase_sua/sub"/>
</dbReference>
<feature type="region of interest" description="Disordered" evidence="4">
    <location>
        <begin position="1"/>
        <end position="38"/>
    </location>
</feature>
<accession>A0ABN1W199</accession>